<evidence type="ECO:0000313" key="3">
    <source>
        <dbReference type="Proteomes" id="UP001597151"/>
    </source>
</evidence>
<evidence type="ECO:0000313" key="2">
    <source>
        <dbReference type="EMBL" id="MFD1194688.1"/>
    </source>
</evidence>
<reference evidence="3" key="1">
    <citation type="journal article" date="2019" name="Int. J. Syst. Evol. Microbiol.">
        <title>The Global Catalogue of Microorganisms (GCM) 10K type strain sequencing project: providing services to taxonomists for standard genome sequencing and annotation.</title>
        <authorList>
            <consortium name="The Broad Institute Genomics Platform"/>
            <consortium name="The Broad Institute Genome Sequencing Center for Infectious Disease"/>
            <person name="Wu L."/>
            <person name="Ma J."/>
        </authorList>
    </citation>
    <scope>NUCLEOTIDE SEQUENCE [LARGE SCALE GENOMIC DNA]</scope>
    <source>
        <strain evidence="3">CCUG 55328</strain>
    </source>
</reference>
<feature type="transmembrane region" description="Helical" evidence="1">
    <location>
        <begin position="21"/>
        <end position="40"/>
    </location>
</feature>
<proteinExistence type="predicted"/>
<dbReference type="RefSeq" id="WP_380790481.1">
    <property type="nucleotide sequence ID" value="NZ_JBHTKR010000003.1"/>
</dbReference>
<organism evidence="2 3">
    <name type="scientific">Seohaeicola saemankumensis</name>
    <dbReference type="NCBI Taxonomy" id="481181"/>
    <lineage>
        <taxon>Bacteria</taxon>
        <taxon>Pseudomonadati</taxon>
        <taxon>Pseudomonadota</taxon>
        <taxon>Alphaproteobacteria</taxon>
        <taxon>Rhodobacterales</taxon>
        <taxon>Roseobacteraceae</taxon>
        <taxon>Seohaeicola</taxon>
    </lineage>
</organism>
<evidence type="ECO:0000256" key="1">
    <source>
        <dbReference type="SAM" id="Phobius"/>
    </source>
</evidence>
<accession>A0ABW3TC67</accession>
<name>A0ABW3TC67_9RHOB</name>
<dbReference type="EMBL" id="JBHTKR010000003">
    <property type="protein sequence ID" value="MFD1194688.1"/>
    <property type="molecule type" value="Genomic_DNA"/>
</dbReference>
<comment type="caution">
    <text evidence="2">The sequence shown here is derived from an EMBL/GenBank/DDBJ whole genome shotgun (WGS) entry which is preliminary data.</text>
</comment>
<keyword evidence="3" id="KW-1185">Reference proteome</keyword>
<sequence length="203" mass="22074">MRNAPKPRLEDLPTKAQLFRSTIAAAIGAVVILVTVYLPAEHAIDPTGLGRVTGLTEMGEIKRELAEEAARDAEIHGDQSLNLIDAVFAALFNVAQAQEAWRDEVTFTLAPGATAEIKLVMEAGMTATYAWTATGGRINFDLHAHGEGKSIDYSRGRGETAGEGSIEAPFAGEHGWFWRNRDSSDITVTLQLRGDYSELKQIY</sequence>
<keyword evidence="1" id="KW-1133">Transmembrane helix</keyword>
<dbReference type="Proteomes" id="UP001597151">
    <property type="component" value="Unassembled WGS sequence"/>
</dbReference>
<keyword evidence="1" id="KW-0472">Membrane</keyword>
<protein>
    <submittedName>
        <fullName evidence="2">Transmembrane anchor protein</fullName>
    </submittedName>
</protein>
<gene>
    <name evidence="2" type="ORF">ACFQ3C_08390</name>
</gene>
<keyword evidence="1 2" id="KW-0812">Transmembrane</keyword>